<protein>
    <recommendedName>
        <fullName evidence="4">Right handed beta helix domain-containing protein</fullName>
    </recommendedName>
</protein>
<gene>
    <name evidence="2" type="ORF">AK812_SmicGene41715</name>
</gene>
<organism evidence="2 3">
    <name type="scientific">Symbiodinium microadriaticum</name>
    <name type="common">Dinoflagellate</name>
    <name type="synonym">Zooxanthella microadriatica</name>
    <dbReference type="NCBI Taxonomy" id="2951"/>
    <lineage>
        <taxon>Eukaryota</taxon>
        <taxon>Sar</taxon>
        <taxon>Alveolata</taxon>
        <taxon>Dinophyceae</taxon>
        <taxon>Suessiales</taxon>
        <taxon>Symbiodiniaceae</taxon>
        <taxon>Symbiodinium</taxon>
    </lineage>
</organism>
<dbReference type="AlphaFoldDB" id="A0A1Q9C5D9"/>
<comment type="caution">
    <text evidence="2">The sequence shown here is derived from an EMBL/GenBank/DDBJ whole genome shotgun (WGS) entry which is preliminary data.</text>
</comment>
<evidence type="ECO:0000256" key="1">
    <source>
        <dbReference type="SAM" id="MobiDB-lite"/>
    </source>
</evidence>
<accession>A0A1Q9C5D9</accession>
<feature type="compositionally biased region" description="Polar residues" evidence="1">
    <location>
        <begin position="8"/>
        <end position="27"/>
    </location>
</feature>
<evidence type="ECO:0000313" key="2">
    <source>
        <dbReference type="EMBL" id="OLP78143.1"/>
    </source>
</evidence>
<proteinExistence type="predicted"/>
<name>A0A1Q9C5D9_SYMMI</name>
<dbReference type="Proteomes" id="UP000186817">
    <property type="component" value="Unassembled WGS sequence"/>
</dbReference>
<evidence type="ECO:0008006" key="4">
    <source>
        <dbReference type="Google" id="ProtNLM"/>
    </source>
</evidence>
<evidence type="ECO:0000313" key="3">
    <source>
        <dbReference type="Proteomes" id="UP000186817"/>
    </source>
</evidence>
<reference evidence="2 3" key="1">
    <citation type="submission" date="2016-02" db="EMBL/GenBank/DDBJ databases">
        <title>Genome analysis of coral dinoflagellate symbionts highlights evolutionary adaptations to a symbiotic lifestyle.</title>
        <authorList>
            <person name="Aranda M."/>
            <person name="Li Y."/>
            <person name="Liew Y.J."/>
            <person name="Baumgarten S."/>
            <person name="Simakov O."/>
            <person name="Wilson M."/>
            <person name="Piel J."/>
            <person name="Ashoor H."/>
            <person name="Bougouffa S."/>
            <person name="Bajic V.B."/>
            <person name="Ryu T."/>
            <person name="Ravasi T."/>
            <person name="Bayer T."/>
            <person name="Micklem G."/>
            <person name="Kim H."/>
            <person name="Bhak J."/>
            <person name="Lajeunesse T.C."/>
            <person name="Voolstra C.R."/>
        </authorList>
    </citation>
    <scope>NUCLEOTIDE SEQUENCE [LARGE SCALE GENOMIC DNA]</scope>
    <source>
        <strain evidence="2 3">CCMP2467</strain>
    </source>
</reference>
<feature type="region of interest" description="Disordered" evidence="1">
    <location>
        <begin position="1"/>
        <end position="44"/>
    </location>
</feature>
<keyword evidence="3" id="KW-1185">Reference proteome</keyword>
<dbReference type="EMBL" id="LSRX01001656">
    <property type="protein sequence ID" value="OLP78143.1"/>
    <property type="molecule type" value="Genomic_DNA"/>
</dbReference>
<sequence length="245" mass="25061">MQKPPPTTSRGGVWTQNFTQGPQSSASFRGCSARGKRQSAKEHRGGGLLVAKSYRQDAGSSALFETCSAKVGGGASVKDFSQEGPQSCVNFTGCRATDGGGLVAESYHQAIGTSADFENCTAERGEGGGLYTTMLDGRGSMHFRACGARAGGGLSTSELDGNGSMRFETCRAEAGGGINVRPGGRVQHGGSLEFQACNASFTGGGLYSSAGPGEPYTSEFVSPAAPETLFEDVKFGAALKAHGTS</sequence>